<proteinExistence type="predicted"/>
<protein>
    <recommendedName>
        <fullName evidence="4">RHS repeat-associated core domain-containing protein</fullName>
    </recommendedName>
</protein>
<feature type="region of interest" description="Disordered" evidence="1">
    <location>
        <begin position="123"/>
        <end position="145"/>
    </location>
</feature>
<accession>A0ABS8WEI7</accession>
<dbReference type="EMBL" id="JAIMJA010000023">
    <property type="protein sequence ID" value="MCE2596732.1"/>
    <property type="molecule type" value="Genomic_DNA"/>
</dbReference>
<sequence length="145" mass="15942">MNDLEWQWPRSESLLLPPLGEQIDVSLNPLGLQTLRPTQYGYTGHEHVKDLDIINMGGRIYAAGLRRFLQADPVVGHPMYSQSYNPYQYVYGNPMVNVDPSGYTTQIGGRPGSITNINGDAGQGMDSDHTQSVSGYRGVDNTLGV</sequence>
<name>A0ABS8WEI7_9GAMM</name>
<dbReference type="Gene3D" id="2.180.10.10">
    <property type="entry name" value="RHS repeat-associated core"/>
    <property type="match status" value="1"/>
</dbReference>
<reference evidence="2 3" key="1">
    <citation type="journal article" date="2022" name="Environ. Microbiol. Rep.">
        <title>Eco-phylogenetic analyses reveal divergent evolution of vitamin B12 metabolism in the marine bacterial family 'Psychromonadaceae'.</title>
        <authorList>
            <person name="Jin X."/>
            <person name="Yang Y."/>
            <person name="Cao H."/>
            <person name="Gao B."/>
            <person name="Zhao Z."/>
        </authorList>
    </citation>
    <scope>NUCLEOTIDE SEQUENCE [LARGE SCALE GENOMIC DNA]</scope>
    <source>
        <strain evidence="2 3">MKS20</strain>
    </source>
</reference>
<comment type="caution">
    <text evidence="2">The sequence shown here is derived from an EMBL/GenBank/DDBJ whole genome shotgun (WGS) entry which is preliminary data.</text>
</comment>
<evidence type="ECO:0000256" key="1">
    <source>
        <dbReference type="SAM" id="MobiDB-lite"/>
    </source>
</evidence>
<dbReference type="InterPro" id="IPR022385">
    <property type="entry name" value="Rhs_assc_core"/>
</dbReference>
<gene>
    <name evidence="2" type="ORF">K6Y31_18270</name>
</gene>
<evidence type="ECO:0000313" key="3">
    <source>
        <dbReference type="Proteomes" id="UP001201273"/>
    </source>
</evidence>
<dbReference type="Proteomes" id="UP001201273">
    <property type="component" value="Unassembled WGS sequence"/>
</dbReference>
<keyword evidence="3" id="KW-1185">Reference proteome</keyword>
<evidence type="ECO:0000313" key="2">
    <source>
        <dbReference type="EMBL" id="MCE2596732.1"/>
    </source>
</evidence>
<organism evidence="2 3">
    <name type="scientific">Motilimonas cestriensis</name>
    <dbReference type="NCBI Taxonomy" id="2742685"/>
    <lineage>
        <taxon>Bacteria</taxon>
        <taxon>Pseudomonadati</taxon>
        <taxon>Pseudomonadota</taxon>
        <taxon>Gammaproteobacteria</taxon>
        <taxon>Alteromonadales</taxon>
        <taxon>Alteromonadales genera incertae sedis</taxon>
        <taxon>Motilimonas</taxon>
    </lineage>
</organism>
<dbReference type="NCBIfam" id="TIGR03696">
    <property type="entry name" value="Rhs_assc_core"/>
    <property type="match status" value="1"/>
</dbReference>
<evidence type="ECO:0008006" key="4">
    <source>
        <dbReference type="Google" id="ProtNLM"/>
    </source>
</evidence>